<keyword evidence="3" id="KW-1185">Reference proteome</keyword>
<dbReference type="Pfam" id="PF18029">
    <property type="entry name" value="Glyoxalase_6"/>
    <property type="match status" value="1"/>
</dbReference>
<feature type="domain" description="VOC" evidence="1">
    <location>
        <begin position="4"/>
        <end position="114"/>
    </location>
</feature>
<dbReference type="PANTHER" id="PTHR35908">
    <property type="entry name" value="HYPOTHETICAL FUSION PROTEIN"/>
    <property type="match status" value="1"/>
</dbReference>
<organism evidence="2 3">
    <name type="scientific">Streptomyces cinerochromogenes</name>
    <dbReference type="NCBI Taxonomy" id="66422"/>
    <lineage>
        <taxon>Bacteria</taxon>
        <taxon>Bacillati</taxon>
        <taxon>Actinomycetota</taxon>
        <taxon>Actinomycetes</taxon>
        <taxon>Kitasatosporales</taxon>
        <taxon>Streptomycetaceae</taxon>
        <taxon>Streptomyces</taxon>
    </lineage>
</organism>
<protein>
    <submittedName>
        <fullName evidence="2">VOC family protein</fullName>
    </submittedName>
</protein>
<evidence type="ECO:0000313" key="2">
    <source>
        <dbReference type="EMBL" id="MFG3012017.1"/>
    </source>
</evidence>
<dbReference type="PANTHER" id="PTHR35908:SF1">
    <property type="entry name" value="CONSERVED PROTEIN"/>
    <property type="match status" value="1"/>
</dbReference>
<name>A0ABW7B4C2_9ACTN</name>
<dbReference type="EMBL" id="JBICYV010000007">
    <property type="protein sequence ID" value="MFG3012017.1"/>
    <property type="molecule type" value="Genomic_DNA"/>
</dbReference>
<sequence>MTLEWEQVIVHSADPVALGQWWAEALGWVVVYSSDDEFEIRPAPDRLPGLDFVRLDEAKKAKSRLHLDFRPDDQAAEVARLEALGAKRVDIGQGEQSWVVLADPEGNEFCVLGQRAQASGG</sequence>
<dbReference type="Proteomes" id="UP001604267">
    <property type="component" value="Unassembled WGS sequence"/>
</dbReference>
<dbReference type="PROSITE" id="PS51819">
    <property type="entry name" value="VOC"/>
    <property type="match status" value="1"/>
</dbReference>
<dbReference type="InterPro" id="IPR037523">
    <property type="entry name" value="VOC_core"/>
</dbReference>
<gene>
    <name evidence="2" type="ORF">ACGFZB_16405</name>
</gene>
<comment type="caution">
    <text evidence="2">The sequence shown here is derived from an EMBL/GenBank/DDBJ whole genome shotgun (WGS) entry which is preliminary data.</text>
</comment>
<evidence type="ECO:0000313" key="3">
    <source>
        <dbReference type="Proteomes" id="UP001604267"/>
    </source>
</evidence>
<evidence type="ECO:0000259" key="1">
    <source>
        <dbReference type="PROSITE" id="PS51819"/>
    </source>
</evidence>
<dbReference type="SUPFAM" id="SSF54593">
    <property type="entry name" value="Glyoxalase/Bleomycin resistance protein/Dihydroxybiphenyl dioxygenase"/>
    <property type="match status" value="1"/>
</dbReference>
<dbReference type="CDD" id="cd06587">
    <property type="entry name" value="VOC"/>
    <property type="match status" value="1"/>
</dbReference>
<proteinExistence type="predicted"/>
<dbReference type="RefSeq" id="WP_388320799.1">
    <property type="nucleotide sequence ID" value="NZ_JBIBCC010000007.1"/>
</dbReference>
<accession>A0ABW7B4C2</accession>
<dbReference type="Gene3D" id="3.10.180.10">
    <property type="entry name" value="2,3-Dihydroxybiphenyl 1,2-Dioxygenase, domain 1"/>
    <property type="match status" value="1"/>
</dbReference>
<reference evidence="2 3" key="1">
    <citation type="submission" date="2024-10" db="EMBL/GenBank/DDBJ databases">
        <title>The Natural Products Discovery Center: Release of the First 8490 Sequenced Strains for Exploring Actinobacteria Biosynthetic Diversity.</title>
        <authorList>
            <person name="Kalkreuter E."/>
            <person name="Kautsar S.A."/>
            <person name="Yang D."/>
            <person name="Bader C.D."/>
            <person name="Teijaro C.N."/>
            <person name="Fluegel L."/>
            <person name="Davis C.M."/>
            <person name="Simpson J.R."/>
            <person name="Lauterbach L."/>
            <person name="Steele A.D."/>
            <person name="Gui C."/>
            <person name="Meng S."/>
            <person name="Li G."/>
            <person name="Viehrig K."/>
            <person name="Ye F."/>
            <person name="Su P."/>
            <person name="Kiefer A.F."/>
            <person name="Nichols A."/>
            <person name="Cepeda A.J."/>
            <person name="Yan W."/>
            <person name="Fan B."/>
            <person name="Jiang Y."/>
            <person name="Adhikari A."/>
            <person name="Zheng C.-J."/>
            <person name="Schuster L."/>
            <person name="Cowan T.M."/>
            <person name="Smanski M.J."/>
            <person name="Chevrette M.G."/>
            <person name="De Carvalho L.P.S."/>
            <person name="Shen B."/>
        </authorList>
    </citation>
    <scope>NUCLEOTIDE SEQUENCE [LARGE SCALE GENOMIC DNA]</scope>
    <source>
        <strain evidence="2 3">NPDC048320</strain>
    </source>
</reference>
<dbReference type="InterPro" id="IPR041581">
    <property type="entry name" value="Glyoxalase_6"/>
</dbReference>
<dbReference type="InterPro" id="IPR029068">
    <property type="entry name" value="Glyas_Bleomycin-R_OHBP_Dase"/>
</dbReference>